<gene>
    <name evidence="1" type="ORF">JCGZ_16680</name>
</gene>
<dbReference type="EMBL" id="KK914682">
    <property type="protein sequence ID" value="KDP30441.1"/>
    <property type="molecule type" value="Genomic_DNA"/>
</dbReference>
<accession>A0A067K2I7</accession>
<proteinExistence type="predicted"/>
<dbReference type="Proteomes" id="UP000027138">
    <property type="component" value="Unassembled WGS sequence"/>
</dbReference>
<dbReference type="OrthoDB" id="851333at2759"/>
<name>A0A067K2I7_JATCU</name>
<protein>
    <submittedName>
        <fullName evidence="1">Uncharacterized protein</fullName>
    </submittedName>
</protein>
<sequence>MKLKELLDELASVNPLPACTCGASKAITDITNRSRLVQFLMGLHDGYNQVRNQLLLLDPFPTINKTYSMILRVESQRLVVSNFAKPISSTALLAKHHLSFKFDSSRFTTKKGFSDYCHKAGHLKENCFKLTNHYEVCNRSGHTKDHCFKVIGFPDWYKGNKGNSYSDSQKLVAAVNSTNKENFTPLDNFTSPSTS</sequence>
<dbReference type="PANTHER" id="PTHR34222">
    <property type="entry name" value="GAG_PRE-INTEGRS DOMAIN-CONTAINING PROTEIN"/>
    <property type="match status" value="1"/>
</dbReference>
<evidence type="ECO:0000313" key="2">
    <source>
        <dbReference type="Proteomes" id="UP000027138"/>
    </source>
</evidence>
<reference evidence="1 2" key="1">
    <citation type="journal article" date="2014" name="PLoS ONE">
        <title>Global Analysis of Gene Expression Profiles in Physic Nut (Jatropha curcas L.) Seedlings Exposed to Salt Stress.</title>
        <authorList>
            <person name="Zhang L."/>
            <person name="Zhang C."/>
            <person name="Wu P."/>
            <person name="Chen Y."/>
            <person name="Li M."/>
            <person name="Jiang H."/>
            <person name="Wu G."/>
        </authorList>
    </citation>
    <scope>NUCLEOTIDE SEQUENCE [LARGE SCALE GENOMIC DNA]</scope>
    <source>
        <strain evidence="2">cv. GZQX0401</strain>
        <tissue evidence="1">Young leaves</tissue>
    </source>
</reference>
<keyword evidence="2" id="KW-1185">Reference proteome</keyword>
<dbReference type="PANTHER" id="PTHR34222:SF99">
    <property type="entry name" value="PROTEIN, PUTATIVE-RELATED"/>
    <property type="match status" value="1"/>
</dbReference>
<dbReference type="AlphaFoldDB" id="A0A067K2I7"/>
<evidence type="ECO:0000313" key="1">
    <source>
        <dbReference type="EMBL" id="KDP30441.1"/>
    </source>
</evidence>
<organism evidence="1 2">
    <name type="scientific">Jatropha curcas</name>
    <name type="common">Barbados nut</name>
    <dbReference type="NCBI Taxonomy" id="180498"/>
    <lineage>
        <taxon>Eukaryota</taxon>
        <taxon>Viridiplantae</taxon>
        <taxon>Streptophyta</taxon>
        <taxon>Embryophyta</taxon>
        <taxon>Tracheophyta</taxon>
        <taxon>Spermatophyta</taxon>
        <taxon>Magnoliopsida</taxon>
        <taxon>eudicotyledons</taxon>
        <taxon>Gunneridae</taxon>
        <taxon>Pentapetalae</taxon>
        <taxon>rosids</taxon>
        <taxon>fabids</taxon>
        <taxon>Malpighiales</taxon>
        <taxon>Euphorbiaceae</taxon>
        <taxon>Crotonoideae</taxon>
        <taxon>Jatropheae</taxon>
        <taxon>Jatropha</taxon>
    </lineage>
</organism>